<keyword evidence="10" id="KW-0169">Cobalamin biosynthesis</keyword>
<dbReference type="Gene3D" id="3.40.50.300">
    <property type="entry name" value="P-loop containing nucleotide triphosphate hydrolases"/>
    <property type="match status" value="1"/>
</dbReference>
<dbReference type="PANTHER" id="PTHR34848:SF1">
    <property type="entry name" value="BIFUNCTIONAL ADENOSYLCOBALAMIN BIOSYNTHESIS PROTEIN COBU"/>
    <property type="match status" value="1"/>
</dbReference>
<evidence type="ECO:0000256" key="7">
    <source>
        <dbReference type="ARBA" id="ARBA00007490"/>
    </source>
</evidence>
<evidence type="ECO:0000256" key="4">
    <source>
        <dbReference type="ARBA" id="ARBA00003889"/>
    </source>
</evidence>
<dbReference type="RefSeq" id="WP_057979587.1">
    <property type="nucleotide sequence ID" value="NZ_LKHP01000020.1"/>
</dbReference>
<dbReference type="GO" id="GO:0043752">
    <property type="term" value="F:adenosylcobinamide kinase activity"/>
    <property type="evidence" value="ECO:0007669"/>
    <property type="project" value="UniProtKB-EC"/>
</dbReference>
<dbReference type="Pfam" id="PF02283">
    <property type="entry name" value="CobU"/>
    <property type="match status" value="1"/>
</dbReference>
<dbReference type="PANTHER" id="PTHR34848">
    <property type="match status" value="1"/>
</dbReference>
<feature type="binding site" evidence="19">
    <location>
        <begin position="31"/>
        <end position="33"/>
    </location>
    <ligand>
        <name>GTP</name>
        <dbReference type="ChEBI" id="CHEBI:37565"/>
    </ligand>
</feature>
<dbReference type="Proteomes" id="UP000052015">
    <property type="component" value="Unassembled WGS sequence"/>
</dbReference>
<evidence type="ECO:0000256" key="18">
    <source>
        <dbReference type="PIRSR" id="PIRSR006135-1"/>
    </source>
</evidence>
<reference evidence="20 21" key="1">
    <citation type="submission" date="2015-09" db="EMBL/GenBank/DDBJ databases">
        <title>Draft genome sequence of a Caloramator mitchellensis, a moderate thermophile from the Great Artesian Basin of Australia.</title>
        <authorList>
            <person name="Patel B.K."/>
        </authorList>
    </citation>
    <scope>NUCLEOTIDE SEQUENCE [LARGE SCALE GENOMIC DNA]</scope>
    <source>
        <strain evidence="20 21">VF08</strain>
    </source>
</reference>
<dbReference type="OrthoDB" id="9799422at2"/>
<dbReference type="UniPathway" id="UPA00148">
    <property type="reaction ID" value="UER00236"/>
</dbReference>
<dbReference type="STRING" id="908809.ABG79_02305"/>
<dbReference type="InterPro" id="IPR003203">
    <property type="entry name" value="CobU/CobP"/>
</dbReference>
<gene>
    <name evidence="20" type="primary">cobU</name>
    <name evidence="20" type="ORF">ABG79_02305</name>
</gene>
<dbReference type="GO" id="GO:0009236">
    <property type="term" value="P:cobalamin biosynthetic process"/>
    <property type="evidence" value="ECO:0007669"/>
    <property type="project" value="UniProtKB-UniPathway"/>
</dbReference>
<comment type="pathway">
    <text evidence="6">Cofactor biosynthesis; adenosylcobalamin biosynthesis; adenosylcobalamin from cob(II)yrinate a,c-diamide: step 5/7.</text>
</comment>
<sequence>MITLISGGARSGKSKFAEEMLKDKNEVVYIATSRIWDEEMQQRVNLHRNRRNAKWRTFEGTYNLKEAVGNEKYYLLDCLTNLISNIMFDITEGMEKIDEVTQKKIEEVANNEIKSLIDEVNNKNGNLIMVTNETGMSIVPENHIARVFRDIQGRINQMAAQISDEVYIVFLGIPLKLK</sequence>
<feature type="binding site" evidence="19">
    <location>
        <position position="77"/>
    </location>
    <ligand>
        <name>GTP</name>
        <dbReference type="ChEBI" id="CHEBI:37565"/>
    </ligand>
</feature>
<evidence type="ECO:0000256" key="6">
    <source>
        <dbReference type="ARBA" id="ARBA00005159"/>
    </source>
</evidence>
<comment type="pathway">
    <text evidence="5">Cofactor biosynthesis; adenosylcobalamin biosynthesis; adenosylcobalamin from cob(II)yrinate a,c-diamide: step 6/7.</text>
</comment>
<feature type="binding site" evidence="19">
    <location>
        <begin position="7"/>
        <end position="14"/>
    </location>
    <ligand>
        <name>GTP</name>
        <dbReference type="ChEBI" id="CHEBI:37565"/>
    </ligand>
</feature>
<dbReference type="InterPro" id="IPR027417">
    <property type="entry name" value="P-loop_NTPase"/>
</dbReference>
<evidence type="ECO:0000313" key="21">
    <source>
        <dbReference type="Proteomes" id="UP000052015"/>
    </source>
</evidence>
<comment type="function">
    <text evidence="4">Catalyzes ATP-dependent phosphorylation of adenosylcobinamide and addition of GMP to adenosylcobinamide phosphate.</text>
</comment>
<comment type="similarity">
    <text evidence="7">Belongs to the CobU/CobP family.</text>
</comment>
<dbReference type="AlphaFoldDB" id="A0A0R3JR33"/>
<feature type="binding site" evidence="19">
    <location>
        <position position="59"/>
    </location>
    <ligand>
        <name>GTP</name>
        <dbReference type="ChEBI" id="CHEBI:37565"/>
    </ligand>
</feature>
<keyword evidence="12 19" id="KW-0547">Nucleotide-binding</keyword>
<evidence type="ECO:0000256" key="5">
    <source>
        <dbReference type="ARBA" id="ARBA00004692"/>
    </source>
</evidence>
<evidence type="ECO:0000256" key="8">
    <source>
        <dbReference type="ARBA" id="ARBA00012016"/>
    </source>
</evidence>
<dbReference type="NCBIfam" id="NF004469">
    <property type="entry name" value="PRK05800.1"/>
    <property type="match status" value="1"/>
</dbReference>
<accession>A0A0R3JR33</accession>
<dbReference type="EMBL" id="LKHP01000020">
    <property type="protein sequence ID" value="KRQ85931.1"/>
    <property type="molecule type" value="Genomic_DNA"/>
</dbReference>
<evidence type="ECO:0000256" key="2">
    <source>
        <dbReference type="ARBA" id="ARBA00000711"/>
    </source>
</evidence>
<evidence type="ECO:0000256" key="16">
    <source>
        <dbReference type="ARBA" id="ARBA00029570"/>
    </source>
</evidence>
<evidence type="ECO:0000256" key="14">
    <source>
        <dbReference type="ARBA" id="ARBA00022840"/>
    </source>
</evidence>
<feature type="binding site" evidence="19">
    <location>
        <begin position="48"/>
        <end position="51"/>
    </location>
    <ligand>
        <name>GTP</name>
        <dbReference type="ChEBI" id="CHEBI:37565"/>
    </ligand>
</feature>
<evidence type="ECO:0000256" key="10">
    <source>
        <dbReference type="ARBA" id="ARBA00022573"/>
    </source>
</evidence>
<comment type="catalytic activity">
    <reaction evidence="3">
        <text>adenosylcob(III)inamide + GTP = adenosylcob(III)inamide phosphate + GDP + H(+)</text>
        <dbReference type="Rhea" id="RHEA:15765"/>
        <dbReference type="ChEBI" id="CHEBI:2480"/>
        <dbReference type="ChEBI" id="CHEBI:15378"/>
        <dbReference type="ChEBI" id="CHEBI:37565"/>
        <dbReference type="ChEBI" id="CHEBI:58189"/>
        <dbReference type="ChEBI" id="CHEBI:58502"/>
        <dbReference type="EC" id="2.7.1.156"/>
    </reaction>
</comment>
<evidence type="ECO:0000256" key="13">
    <source>
        <dbReference type="ARBA" id="ARBA00022777"/>
    </source>
</evidence>
<dbReference type="EC" id="2.7.1.156" evidence="8"/>
<keyword evidence="13" id="KW-0418">Kinase</keyword>
<evidence type="ECO:0000256" key="3">
    <source>
        <dbReference type="ARBA" id="ARBA00001522"/>
    </source>
</evidence>
<evidence type="ECO:0000256" key="12">
    <source>
        <dbReference type="ARBA" id="ARBA00022741"/>
    </source>
</evidence>
<proteinExistence type="inferred from homology"/>
<evidence type="ECO:0000256" key="9">
    <source>
        <dbReference type="ARBA" id="ARBA00012523"/>
    </source>
</evidence>
<dbReference type="GO" id="GO:0008820">
    <property type="term" value="F:cobinamide phosphate guanylyltransferase activity"/>
    <property type="evidence" value="ECO:0007669"/>
    <property type="project" value="UniProtKB-EC"/>
</dbReference>
<dbReference type="CDD" id="cd00544">
    <property type="entry name" value="CobU"/>
    <property type="match status" value="1"/>
</dbReference>
<evidence type="ECO:0000256" key="15">
    <source>
        <dbReference type="ARBA" id="ARBA00023134"/>
    </source>
</evidence>
<comment type="catalytic activity">
    <reaction evidence="2">
        <text>adenosylcob(III)inamide phosphate + GTP + H(+) = adenosylcob(III)inamide-GDP + diphosphate</text>
        <dbReference type="Rhea" id="RHEA:22712"/>
        <dbReference type="ChEBI" id="CHEBI:15378"/>
        <dbReference type="ChEBI" id="CHEBI:33019"/>
        <dbReference type="ChEBI" id="CHEBI:37565"/>
        <dbReference type="ChEBI" id="CHEBI:58502"/>
        <dbReference type="ChEBI" id="CHEBI:60487"/>
        <dbReference type="EC" id="2.7.7.62"/>
    </reaction>
</comment>
<keyword evidence="11 20" id="KW-0808">Transferase</keyword>
<dbReference type="EC" id="2.7.7.62" evidence="9"/>
<dbReference type="SUPFAM" id="SSF52540">
    <property type="entry name" value="P-loop containing nucleoside triphosphate hydrolases"/>
    <property type="match status" value="1"/>
</dbReference>
<feature type="active site" description="GMP-histidine intermediate" evidence="18">
    <location>
        <position position="47"/>
    </location>
</feature>
<dbReference type="GO" id="GO:0005524">
    <property type="term" value="F:ATP binding"/>
    <property type="evidence" value="ECO:0007669"/>
    <property type="project" value="UniProtKB-KW"/>
</dbReference>
<dbReference type="GO" id="GO:0005525">
    <property type="term" value="F:GTP binding"/>
    <property type="evidence" value="ECO:0007669"/>
    <property type="project" value="UniProtKB-KW"/>
</dbReference>
<dbReference type="PIRSF" id="PIRSF006135">
    <property type="entry name" value="CobU"/>
    <property type="match status" value="1"/>
</dbReference>
<evidence type="ECO:0000256" key="11">
    <source>
        <dbReference type="ARBA" id="ARBA00022679"/>
    </source>
</evidence>
<evidence type="ECO:0000313" key="20">
    <source>
        <dbReference type="EMBL" id="KRQ85931.1"/>
    </source>
</evidence>
<comment type="caution">
    <text evidence="20">The sequence shown here is derived from an EMBL/GenBank/DDBJ whole genome shotgun (WGS) entry which is preliminary data.</text>
</comment>
<organism evidence="20 21">
    <name type="scientific">Caloramator mitchellensis</name>
    <dbReference type="NCBI Taxonomy" id="908809"/>
    <lineage>
        <taxon>Bacteria</taxon>
        <taxon>Bacillati</taxon>
        <taxon>Bacillota</taxon>
        <taxon>Clostridia</taxon>
        <taxon>Eubacteriales</taxon>
        <taxon>Clostridiaceae</taxon>
        <taxon>Caloramator</taxon>
    </lineage>
</organism>
<protein>
    <recommendedName>
        <fullName evidence="16">Adenosylcobinamide kinase</fullName>
        <ecNumber evidence="8">2.7.1.156</ecNumber>
        <ecNumber evidence="9">2.7.7.62</ecNumber>
    </recommendedName>
    <alternativeName>
        <fullName evidence="17">Adenosylcobinamide-phosphate guanylyltransferase</fullName>
    </alternativeName>
</protein>
<dbReference type="PATRIC" id="fig|908809.3.peg.2292"/>
<evidence type="ECO:0000256" key="17">
    <source>
        <dbReference type="ARBA" id="ARBA00030571"/>
    </source>
</evidence>
<keyword evidence="14" id="KW-0067">ATP-binding</keyword>
<keyword evidence="21" id="KW-1185">Reference proteome</keyword>
<evidence type="ECO:0000256" key="19">
    <source>
        <dbReference type="PIRSR" id="PIRSR006135-2"/>
    </source>
</evidence>
<comment type="catalytic activity">
    <reaction evidence="1">
        <text>adenosylcob(III)inamide + ATP = adenosylcob(III)inamide phosphate + ADP + H(+)</text>
        <dbReference type="Rhea" id="RHEA:15769"/>
        <dbReference type="ChEBI" id="CHEBI:2480"/>
        <dbReference type="ChEBI" id="CHEBI:15378"/>
        <dbReference type="ChEBI" id="CHEBI:30616"/>
        <dbReference type="ChEBI" id="CHEBI:58502"/>
        <dbReference type="ChEBI" id="CHEBI:456216"/>
        <dbReference type="EC" id="2.7.1.156"/>
    </reaction>
</comment>
<name>A0A0R3JR33_CALMK</name>
<keyword evidence="15 19" id="KW-0342">GTP-binding</keyword>
<evidence type="ECO:0000256" key="1">
    <source>
        <dbReference type="ARBA" id="ARBA00000312"/>
    </source>
</evidence>